<proteinExistence type="predicted"/>
<evidence type="ECO:0000313" key="2">
    <source>
        <dbReference type="EMBL" id="KAH0897606.1"/>
    </source>
</evidence>
<evidence type="ECO:0008006" key="4">
    <source>
        <dbReference type="Google" id="ProtNLM"/>
    </source>
</evidence>
<comment type="subcellular location">
    <subcellularLocation>
        <location evidence="1">Membrane</location>
        <topology evidence="1">Multi-pass membrane protein</topology>
    </subcellularLocation>
</comment>
<protein>
    <recommendedName>
        <fullName evidence="4">Protein TIC 214</fullName>
    </recommendedName>
</protein>
<dbReference type="EMBL" id="JAGKQM010000012">
    <property type="protein sequence ID" value="KAH0897606.1"/>
    <property type="molecule type" value="Genomic_DNA"/>
</dbReference>
<evidence type="ECO:0000313" key="3">
    <source>
        <dbReference type="Proteomes" id="UP000824890"/>
    </source>
</evidence>
<reference evidence="2 3" key="1">
    <citation type="submission" date="2021-05" db="EMBL/GenBank/DDBJ databases">
        <title>Genome Assembly of Synthetic Allotetraploid Brassica napus Reveals Homoeologous Exchanges between Subgenomes.</title>
        <authorList>
            <person name="Davis J.T."/>
        </authorList>
    </citation>
    <scope>NUCLEOTIDE SEQUENCE [LARGE SCALE GENOMIC DNA]</scope>
    <source>
        <strain evidence="3">cv. Da-Ae</strain>
        <tissue evidence="2">Seedling</tissue>
    </source>
</reference>
<comment type="caution">
    <text evidence="2">The sequence shown here is derived from an EMBL/GenBank/DDBJ whole genome shotgun (WGS) entry which is preliminary data.</text>
</comment>
<dbReference type="Pfam" id="PF05758">
    <property type="entry name" value="Ycf1"/>
    <property type="match status" value="2"/>
</dbReference>
<sequence>MIQKRSLHLQQKKYPRIKIEALDKKWSIENILEKTTRFCHNETQKEYLPKMYDLFLHGISRGRIKKLSPFQIITKTYKKKNIRGYWINKIHEEKIQSEEIKIFKILFDVVIIYNNDQTLINFFIDFHEINKQVPQWSYKLTSELEELEAETEENIPTEPGIRSRKAERVVVFVDLKEQHNEIYTNLKDNHNSDQTDEMTLIRYSQQSDFRREIIKGSMCSQRRKTVIWEFLQAKAHSPLF</sequence>
<name>A0ABQ8AZY9_BRANA</name>
<keyword evidence="3" id="KW-1185">Reference proteome</keyword>
<organism evidence="2 3">
    <name type="scientific">Brassica napus</name>
    <name type="common">Rape</name>
    <dbReference type="NCBI Taxonomy" id="3708"/>
    <lineage>
        <taxon>Eukaryota</taxon>
        <taxon>Viridiplantae</taxon>
        <taxon>Streptophyta</taxon>
        <taxon>Embryophyta</taxon>
        <taxon>Tracheophyta</taxon>
        <taxon>Spermatophyta</taxon>
        <taxon>Magnoliopsida</taxon>
        <taxon>eudicotyledons</taxon>
        <taxon>Gunneridae</taxon>
        <taxon>Pentapetalae</taxon>
        <taxon>rosids</taxon>
        <taxon>malvids</taxon>
        <taxon>Brassicales</taxon>
        <taxon>Brassicaceae</taxon>
        <taxon>Brassiceae</taxon>
        <taxon>Brassica</taxon>
    </lineage>
</organism>
<gene>
    <name evidence="2" type="ORF">HID58_047174</name>
</gene>
<evidence type="ECO:0000256" key="1">
    <source>
        <dbReference type="ARBA" id="ARBA00004141"/>
    </source>
</evidence>
<dbReference type="InterPro" id="IPR008896">
    <property type="entry name" value="TIC214"/>
</dbReference>
<dbReference type="Proteomes" id="UP000824890">
    <property type="component" value="Unassembled WGS sequence"/>
</dbReference>
<accession>A0ABQ8AZY9</accession>